<proteinExistence type="predicted"/>
<comment type="caution">
    <text evidence="2">The sequence shown here is derived from an EMBL/GenBank/DDBJ whole genome shotgun (WGS) entry which is preliminary data.</text>
</comment>
<evidence type="ECO:0000313" key="3">
    <source>
        <dbReference type="Proteomes" id="UP000179275"/>
    </source>
</evidence>
<protein>
    <submittedName>
        <fullName evidence="2">Uncharacterized protein</fullName>
    </submittedName>
</protein>
<feature type="transmembrane region" description="Helical" evidence="1">
    <location>
        <begin position="12"/>
        <end position="29"/>
    </location>
</feature>
<accession>A0A1F6W285</accession>
<dbReference type="EMBL" id="MFUG01000013">
    <property type="protein sequence ID" value="OGI75989.1"/>
    <property type="molecule type" value="Genomic_DNA"/>
</dbReference>
<gene>
    <name evidence="2" type="ORF">A3C67_01315</name>
</gene>
<keyword evidence="1" id="KW-1133">Transmembrane helix</keyword>
<organism evidence="2 3">
    <name type="scientific">Candidatus Nomurabacteria bacterium RIFCSPHIGHO2_02_FULL_42_19</name>
    <dbReference type="NCBI Taxonomy" id="1801756"/>
    <lineage>
        <taxon>Bacteria</taxon>
        <taxon>Candidatus Nomuraibacteriota</taxon>
    </lineage>
</organism>
<keyword evidence="1" id="KW-0812">Transmembrane</keyword>
<name>A0A1F6W285_9BACT</name>
<dbReference type="AlphaFoldDB" id="A0A1F6W285"/>
<evidence type="ECO:0000313" key="2">
    <source>
        <dbReference type="EMBL" id="OGI75989.1"/>
    </source>
</evidence>
<evidence type="ECO:0000256" key="1">
    <source>
        <dbReference type="SAM" id="Phobius"/>
    </source>
</evidence>
<reference evidence="2 3" key="1">
    <citation type="journal article" date="2016" name="Nat. Commun.">
        <title>Thousands of microbial genomes shed light on interconnected biogeochemical processes in an aquifer system.</title>
        <authorList>
            <person name="Anantharaman K."/>
            <person name="Brown C.T."/>
            <person name="Hug L.A."/>
            <person name="Sharon I."/>
            <person name="Castelle C.J."/>
            <person name="Probst A.J."/>
            <person name="Thomas B.C."/>
            <person name="Singh A."/>
            <person name="Wilkins M.J."/>
            <person name="Karaoz U."/>
            <person name="Brodie E.L."/>
            <person name="Williams K.H."/>
            <person name="Hubbard S.S."/>
            <person name="Banfield J.F."/>
        </authorList>
    </citation>
    <scope>NUCLEOTIDE SEQUENCE [LARGE SCALE GENOMIC DNA]</scope>
</reference>
<keyword evidence="1" id="KW-0472">Membrane</keyword>
<sequence length="69" mass="7388">MEPEQKTNGALIGSVIIIIILIVGGIFLWKTSLKERPVPTDEGSTSEDDTASMEAELNAMDLENLDGGI</sequence>
<dbReference type="Proteomes" id="UP000179275">
    <property type="component" value="Unassembled WGS sequence"/>
</dbReference>
<dbReference type="STRING" id="1801756.A3C67_01315"/>